<proteinExistence type="predicted"/>
<feature type="region of interest" description="Disordered" evidence="1">
    <location>
        <begin position="135"/>
        <end position="235"/>
    </location>
</feature>
<feature type="non-terminal residue" evidence="2">
    <location>
        <position position="235"/>
    </location>
</feature>
<feature type="compositionally biased region" description="Polar residues" evidence="1">
    <location>
        <begin position="168"/>
        <end position="186"/>
    </location>
</feature>
<name>A0A9P6JG47_9FUNG</name>
<organism evidence="2 3">
    <name type="scientific">Modicella reniformis</name>
    <dbReference type="NCBI Taxonomy" id="1440133"/>
    <lineage>
        <taxon>Eukaryota</taxon>
        <taxon>Fungi</taxon>
        <taxon>Fungi incertae sedis</taxon>
        <taxon>Mucoromycota</taxon>
        <taxon>Mortierellomycotina</taxon>
        <taxon>Mortierellomycetes</taxon>
        <taxon>Mortierellales</taxon>
        <taxon>Mortierellaceae</taxon>
        <taxon>Modicella</taxon>
    </lineage>
</organism>
<protein>
    <submittedName>
        <fullName evidence="2">Uncharacterized protein</fullName>
    </submittedName>
</protein>
<evidence type="ECO:0000313" key="3">
    <source>
        <dbReference type="Proteomes" id="UP000749646"/>
    </source>
</evidence>
<feature type="compositionally biased region" description="Basic and acidic residues" evidence="1">
    <location>
        <begin position="145"/>
        <end position="162"/>
    </location>
</feature>
<dbReference type="EMBL" id="JAAAHW010004995">
    <property type="protein sequence ID" value="KAF9970382.1"/>
    <property type="molecule type" value="Genomic_DNA"/>
</dbReference>
<accession>A0A9P6JG47</accession>
<sequence length="235" mass="25839">MSYNTADQKLICTILAAPLFDVSETESPGCFSTRAKRDRSLAILRGAFDLEALLESMKTDIAVDRLRIEALLAVADARKFLGLHEHPELPWSKRAELVAKTDEYADGIRQIEERRSRLWSAYEAVAARVGVMNERVSGPSSPAVKAHERRVEAARAQLQRESEDVEQDASSQEEPLSDESSSQEEPSISVAAVAPQLQLGLGEVTQSAGSSSQKLPPMDKDERSDEQCKANNNKS</sequence>
<evidence type="ECO:0000256" key="1">
    <source>
        <dbReference type="SAM" id="MobiDB-lite"/>
    </source>
</evidence>
<feature type="compositionally biased region" description="Basic and acidic residues" evidence="1">
    <location>
        <begin position="217"/>
        <end position="228"/>
    </location>
</feature>
<reference evidence="2" key="1">
    <citation type="journal article" date="2020" name="Fungal Divers.">
        <title>Resolving the Mortierellaceae phylogeny through synthesis of multi-gene phylogenetics and phylogenomics.</title>
        <authorList>
            <person name="Vandepol N."/>
            <person name="Liber J."/>
            <person name="Desiro A."/>
            <person name="Na H."/>
            <person name="Kennedy M."/>
            <person name="Barry K."/>
            <person name="Grigoriev I.V."/>
            <person name="Miller A.N."/>
            <person name="O'Donnell K."/>
            <person name="Stajich J.E."/>
            <person name="Bonito G."/>
        </authorList>
    </citation>
    <scope>NUCLEOTIDE SEQUENCE</scope>
    <source>
        <strain evidence="2">MES-2147</strain>
    </source>
</reference>
<dbReference type="AlphaFoldDB" id="A0A9P6JG47"/>
<dbReference type="Proteomes" id="UP000749646">
    <property type="component" value="Unassembled WGS sequence"/>
</dbReference>
<evidence type="ECO:0000313" key="2">
    <source>
        <dbReference type="EMBL" id="KAF9970382.1"/>
    </source>
</evidence>
<gene>
    <name evidence="2" type="ORF">BGZ65_011173</name>
</gene>
<dbReference type="OrthoDB" id="10665814at2759"/>
<feature type="compositionally biased region" description="Polar residues" evidence="1">
    <location>
        <begin position="204"/>
        <end position="214"/>
    </location>
</feature>
<comment type="caution">
    <text evidence="2">The sequence shown here is derived from an EMBL/GenBank/DDBJ whole genome shotgun (WGS) entry which is preliminary data.</text>
</comment>
<keyword evidence="3" id="KW-1185">Reference proteome</keyword>